<accession>A0ABT7EJ18</accession>
<dbReference type="EMBL" id="JASJUT010000003">
    <property type="protein sequence ID" value="MDK2595042.1"/>
    <property type="molecule type" value="Genomic_DNA"/>
</dbReference>
<sequence>MNLQFLTAFCFATFAFQLYASTQPPANSTTIKLKQVIRHAGNQHFEVANPRDAWLTDNNTLLIVSGDSNSLSIFNPSKHHSFAYSQSFSKQNDQSASLEGASSISFLKDADIAIVSAFYSGSLSTFKLGDKGQFNHIETVSDHLDIKQAFTAYQDVKDQDTLDLVGAWDTHIVQESQRLYVASYQSNAVGEFKVSDSGKLTPLGRLLPKYDWGRPTSISQPKNADWLYINGFEQSKISVLSKTSEGKFSVTQTIQHDKNGVKSMLNPQQLIVTPDNQFLFVAASKSNALNVFKKDTSARFNLHQVVTSEQNPGLSGACCLAFSDNQNTLFVAGETDKGILIFDFTPSTGKLRFRQHITELNRHQLTGVSSLRLSEDEKQLIVTTGKNNEIFILNLG</sequence>
<comment type="similarity">
    <text evidence="1">Belongs to the cycloisomerase 2 family.</text>
</comment>
<comment type="caution">
    <text evidence="4">The sequence shown here is derived from an EMBL/GenBank/DDBJ whole genome shotgun (WGS) entry which is preliminary data.</text>
</comment>
<organism evidence="4 5">
    <name type="scientific">Pseudoalteromonas obscura</name>
    <dbReference type="NCBI Taxonomy" id="3048491"/>
    <lineage>
        <taxon>Bacteria</taxon>
        <taxon>Pseudomonadati</taxon>
        <taxon>Pseudomonadota</taxon>
        <taxon>Gammaproteobacteria</taxon>
        <taxon>Alteromonadales</taxon>
        <taxon>Pseudoalteromonadaceae</taxon>
        <taxon>Pseudoalteromonas</taxon>
    </lineage>
</organism>
<proteinExistence type="inferred from homology"/>
<evidence type="ECO:0000313" key="5">
    <source>
        <dbReference type="Proteomes" id="UP001231915"/>
    </source>
</evidence>
<dbReference type="PANTHER" id="PTHR30344">
    <property type="entry name" value="6-PHOSPHOGLUCONOLACTONASE-RELATED"/>
    <property type="match status" value="1"/>
</dbReference>
<evidence type="ECO:0000313" key="4">
    <source>
        <dbReference type="EMBL" id="MDK2595042.1"/>
    </source>
</evidence>
<dbReference type="InterPro" id="IPR015943">
    <property type="entry name" value="WD40/YVTN_repeat-like_dom_sf"/>
</dbReference>
<name>A0ABT7EJ18_9GAMM</name>
<keyword evidence="5" id="KW-1185">Reference proteome</keyword>
<dbReference type="RefSeq" id="WP_284136885.1">
    <property type="nucleotide sequence ID" value="NZ_JASJUT010000003.1"/>
</dbReference>
<keyword evidence="3" id="KW-0732">Signal</keyword>
<dbReference type="SUPFAM" id="SSF50969">
    <property type="entry name" value="YVTN repeat-like/Quinoprotein amine dehydrogenase"/>
    <property type="match status" value="1"/>
</dbReference>
<keyword evidence="2" id="KW-0313">Glucose metabolism</keyword>
<dbReference type="InterPro" id="IPR050282">
    <property type="entry name" value="Cycloisomerase_2"/>
</dbReference>
<evidence type="ECO:0000256" key="2">
    <source>
        <dbReference type="ARBA" id="ARBA00022526"/>
    </source>
</evidence>
<dbReference type="InterPro" id="IPR019405">
    <property type="entry name" value="Lactonase_7-beta_prop"/>
</dbReference>
<dbReference type="Gene3D" id="2.130.10.10">
    <property type="entry name" value="YVTN repeat-like/Quinoprotein amine dehydrogenase"/>
    <property type="match status" value="2"/>
</dbReference>
<dbReference type="PANTHER" id="PTHR30344:SF1">
    <property type="entry name" value="6-PHOSPHOGLUCONOLACTONASE"/>
    <property type="match status" value="1"/>
</dbReference>
<feature type="signal peptide" evidence="3">
    <location>
        <begin position="1"/>
        <end position="20"/>
    </location>
</feature>
<reference evidence="4 5" key="1">
    <citation type="submission" date="2023-05" db="EMBL/GenBank/DDBJ databases">
        <title>Pseudoalteromonas ardens sp. nov., Pseudoalteromonas obscura sp. nov., and Pseudoalteromonas umbrosa sp. nov., isolated from the coral Montipora capitata.</title>
        <authorList>
            <person name="Thomas E.M."/>
            <person name="Smith E.M."/>
            <person name="Papke E."/>
            <person name="Shlafstein M.D."/>
            <person name="Oline D.K."/>
            <person name="Videau P."/>
            <person name="Saw J.H."/>
            <person name="Strangman W.K."/>
            <person name="Ushijima B."/>
        </authorList>
    </citation>
    <scope>NUCLEOTIDE SEQUENCE [LARGE SCALE GENOMIC DNA]</scope>
    <source>
        <strain evidence="4 5">P94</strain>
    </source>
</reference>
<protein>
    <submittedName>
        <fullName evidence="4">Beta-propeller fold lactonase family protein</fullName>
    </submittedName>
</protein>
<dbReference type="Proteomes" id="UP001231915">
    <property type="component" value="Unassembled WGS sequence"/>
</dbReference>
<keyword evidence="2" id="KW-0119">Carbohydrate metabolism</keyword>
<dbReference type="InterPro" id="IPR011044">
    <property type="entry name" value="Quino_amine_DH_bsu"/>
</dbReference>
<gene>
    <name evidence="4" type="ORF">QNM18_08305</name>
</gene>
<evidence type="ECO:0000256" key="1">
    <source>
        <dbReference type="ARBA" id="ARBA00005564"/>
    </source>
</evidence>
<dbReference type="SUPFAM" id="SSF101908">
    <property type="entry name" value="Putative isomerase YbhE"/>
    <property type="match status" value="1"/>
</dbReference>
<evidence type="ECO:0000256" key="3">
    <source>
        <dbReference type="SAM" id="SignalP"/>
    </source>
</evidence>
<feature type="chain" id="PRO_5047373818" evidence="3">
    <location>
        <begin position="21"/>
        <end position="396"/>
    </location>
</feature>
<dbReference type="Pfam" id="PF10282">
    <property type="entry name" value="Lactonase"/>
    <property type="match status" value="1"/>
</dbReference>